<sequence length="266" mass="28598">MTAVLVHGIPETSVVWNGLRAHLGDAVALRLPGFGTPRPAGFGATKEDYTVWLAEQLRDIEGPIDLVGHDWGSGLVLRAAIAYDIPVRSWMIDSASTAHPDYVWHGMAQVWRAPGRGEEWMAEFVAGAPSETAAPGEPAWLKHWLLASCSNPADAAELEAAIDTTMTDCILALYRSATPNLYADWGPELSRPAPIPGAILRATGDTTDDPAASAEVAARLGVPVLPLEGLDHWWMMQDPAAAAAVLRSFWASLDQRESHQLPQDLG</sequence>
<evidence type="ECO:0000313" key="3">
    <source>
        <dbReference type="Proteomes" id="UP001240236"/>
    </source>
</evidence>
<protein>
    <submittedName>
        <fullName evidence="2">Pimeloyl-ACP methyl ester carboxylesterase</fullName>
    </submittedName>
</protein>
<dbReference type="GO" id="GO:0003824">
    <property type="term" value="F:catalytic activity"/>
    <property type="evidence" value="ECO:0007669"/>
    <property type="project" value="UniProtKB-ARBA"/>
</dbReference>
<dbReference type="Pfam" id="PF12697">
    <property type="entry name" value="Abhydrolase_6"/>
    <property type="match status" value="1"/>
</dbReference>
<evidence type="ECO:0000313" key="2">
    <source>
        <dbReference type="EMBL" id="MDQ0365188.1"/>
    </source>
</evidence>
<reference evidence="2 3" key="1">
    <citation type="submission" date="2023-07" db="EMBL/GenBank/DDBJ databases">
        <title>Sequencing the genomes of 1000 actinobacteria strains.</title>
        <authorList>
            <person name="Klenk H.-P."/>
        </authorList>
    </citation>
    <scope>NUCLEOTIDE SEQUENCE [LARGE SCALE GENOMIC DNA]</scope>
    <source>
        <strain evidence="2 3">DSM 44709</strain>
    </source>
</reference>
<comment type="caution">
    <text evidence="2">The sequence shown here is derived from an EMBL/GenBank/DDBJ whole genome shotgun (WGS) entry which is preliminary data.</text>
</comment>
<organism evidence="2 3">
    <name type="scientific">Catenuloplanes indicus</name>
    <dbReference type="NCBI Taxonomy" id="137267"/>
    <lineage>
        <taxon>Bacteria</taxon>
        <taxon>Bacillati</taxon>
        <taxon>Actinomycetota</taxon>
        <taxon>Actinomycetes</taxon>
        <taxon>Micromonosporales</taxon>
        <taxon>Micromonosporaceae</taxon>
        <taxon>Catenuloplanes</taxon>
    </lineage>
</organism>
<name>A0AAE3VVV6_9ACTN</name>
<gene>
    <name evidence="2" type="ORF">J2S42_001857</name>
</gene>
<dbReference type="AlphaFoldDB" id="A0AAE3VVV6"/>
<dbReference type="EMBL" id="JAUSUZ010000001">
    <property type="protein sequence ID" value="MDQ0365188.1"/>
    <property type="molecule type" value="Genomic_DNA"/>
</dbReference>
<proteinExistence type="predicted"/>
<feature type="domain" description="AB hydrolase-1" evidence="1">
    <location>
        <begin position="4"/>
        <end position="244"/>
    </location>
</feature>
<dbReference type="InterPro" id="IPR000073">
    <property type="entry name" value="AB_hydrolase_1"/>
</dbReference>
<dbReference type="RefSeq" id="WP_307237516.1">
    <property type="nucleotide sequence ID" value="NZ_JAUSUZ010000001.1"/>
</dbReference>
<dbReference type="InterPro" id="IPR029058">
    <property type="entry name" value="AB_hydrolase_fold"/>
</dbReference>
<dbReference type="SUPFAM" id="SSF53474">
    <property type="entry name" value="alpha/beta-Hydrolases"/>
    <property type="match status" value="1"/>
</dbReference>
<accession>A0AAE3VVV6</accession>
<evidence type="ECO:0000259" key="1">
    <source>
        <dbReference type="Pfam" id="PF12697"/>
    </source>
</evidence>
<keyword evidence="3" id="KW-1185">Reference proteome</keyword>
<dbReference type="Gene3D" id="3.40.50.1820">
    <property type="entry name" value="alpha/beta hydrolase"/>
    <property type="match status" value="1"/>
</dbReference>
<dbReference type="Proteomes" id="UP001240236">
    <property type="component" value="Unassembled WGS sequence"/>
</dbReference>